<keyword evidence="3" id="KW-1185">Reference proteome</keyword>
<evidence type="ECO:0000313" key="2">
    <source>
        <dbReference type="EMBL" id="QCF28083.1"/>
    </source>
</evidence>
<dbReference type="EMBL" id="CP031094">
    <property type="protein sequence ID" value="QCF28083.1"/>
    <property type="molecule type" value="Genomic_DNA"/>
</dbReference>
<feature type="transmembrane region" description="Helical" evidence="1">
    <location>
        <begin position="12"/>
        <end position="34"/>
    </location>
</feature>
<keyword evidence="2" id="KW-0614">Plasmid</keyword>
<keyword evidence="1" id="KW-0812">Transmembrane</keyword>
<keyword evidence="1" id="KW-0472">Membrane</keyword>
<sequence>MDAKFKNYPASWAVALAPAFGVVVFVAAALGGAIPANLAQPVTWVVIIWNGVHLGVAFLLTSVLFQYSKGILAEVQKRIVSPKRKYLRIAEDQK</sequence>
<dbReference type="Proteomes" id="UP000298049">
    <property type="component" value="Plasmid psoil36-7"/>
</dbReference>
<keyword evidence="1" id="KW-1133">Transmembrane helix</keyword>
<feature type="transmembrane region" description="Helical" evidence="1">
    <location>
        <begin position="46"/>
        <end position="67"/>
    </location>
</feature>
<evidence type="ECO:0000313" key="3">
    <source>
        <dbReference type="Proteomes" id="UP000298049"/>
    </source>
</evidence>
<organism evidence="2 3">
    <name type="scientific">Hydrocarboniclastica marina</name>
    <dbReference type="NCBI Taxonomy" id="2259620"/>
    <lineage>
        <taxon>Bacteria</taxon>
        <taxon>Pseudomonadati</taxon>
        <taxon>Pseudomonadota</taxon>
        <taxon>Gammaproteobacteria</taxon>
        <taxon>Alteromonadales</taxon>
        <taxon>Alteromonadaceae</taxon>
        <taxon>Hydrocarboniclastica</taxon>
    </lineage>
</organism>
<reference evidence="2 3" key="1">
    <citation type="submission" date="2018-07" db="EMBL/GenBank/DDBJ databases">
        <title>Marsedoiliclastica nanhaica gen. nov. sp. nov., a novel marine hydrocarbonoclastic bacterium isolated from an in-situ enriched hydrocarbon-degrading consortium in deep-sea sediment.</title>
        <authorList>
            <person name="Dong C."/>
            <person name="Ma T."/>
            <person name="Liu R."/>
            <person name="Shao Z."/>
        </authorList>
    </citation>
    <scope>NUCLEOTIDE SEQUENCE [LARGE SCALE GENOMIC DNA]</scope>
    <source>
        <strain evidence="3">soil36-7</strain>
        <plasmid evidence="2 3">psoil36-7</plasmid>
    </source>
</reference>
<dbReference type="AlphaFoldDB" id="A0A4P7XMC1"/>
<dbReference type="GeneID" id="40106961"/>
<accession>A0A4P7XMC1</accession>
<dbReference type="RefSeq" id="WP_136550756.1">
    <property type="nucleotide sequence ID" value="NZ_CP031094.1"/>
</dbReference>
<dbReference type="KEGG" id="hmi:soil367_18595"/>
<evidence type="ECO:0000256" key="1">
    <source>
        <dbReference type="SAM" id="Phobius"/>
    </source>
</evidence>
<gene>
    <name evidence="2" type="ORF">soil367_18595</name>
</gene>
<name>A0A4P7XMC1_9ALTE</name>
<proteinExistence type="predicted"/>
<protein>
    <submittedName>
        <fullName evidence="2">Uncharacterized protein</fullName>
    </submittedName>
</protein>
<geneLocation type="plasmid" evidence="2 3">
    <name>psoil36-7</name>
</geneLocation>